<dbReference type="InterPro" id="IPR050627">
    <property type="entry name" value="Nitroreductase/BluB"/>
</dbReference>
<dbReference type="STRING" id="766136.BHF68_11450"/>
<dbReference type="Gene3D" id="3.40.109.30">
    <property type="entry name" value="putative nitroreductase (tm1586), domain 2"/>
    <property type="match status" value="1"/>
</dbReference>
<dbReference type="AlphaFoldDB" id="A0A1E5FZ74"/>
<protein>
    <submittedName>
        <fullName evidence="2">Nitroreductase</fullName>
    </submittedName>
</protein>
<keyword evidence="3" id="KW-1185">Reference proteome</keyword>
<dbReference type="CDD" id="cd02062">
    <property type="entry name" value="Nitro_FMN_reductase"/>
    <property type="match status" value="1"/>
</dbReference>
<proteinExistence type="predicted"/>
<dbReference type="EMBL" id="MIJE01000035">
    <property type="protein sequence ID" value="OEF95801.1"/>
    <property type="molecule type" value="Genomic_DNA"/>
</dbReference>
<dbReference type="SUPFAM" id="SSF55469">
    <property type="entry name" value="FMN-dependent nitroreductase-like"/>
    <property type="match status" value="2"/>
</dbReference>
<dbReference type="InterPro" id="IPR029478">
    <property type="entry name" value="TM1586_NiRdase"/>
</dbReference>
<dbReference type="GO" id="GO:0016491">
    <property type="term" value="F:oxidoreductase activity"/>
    <property type="evidence" value="ECO:0007669"/>
    <property type="project" value="InterPro"/>
</dbReference>
<dbReference type="PANTHER" id="PTHR23026:SF123">
    <property type="entry name" value="NAD(P)H NITROREDUCTASE RV3131-RELATED"/>
    <property type="match status" value="1"/>
</dbReference>
<comment type="caution">
    <text evidence="2">The sequence shown here is derived from an EMBL/GenBank/DDBJ whole genome shotgun (WGS) entry which is preliminary data.</text>
</comment>
<dbReference type="InterPro" id="IPR000415">
    <property type="entry name" value="Nitroreductase-like"/>
</dbReference>
<dbReference type="Pfam" id="PF14512">
    <property type="entry name" value="TM1586_NiRdase"/>
    <property type="match status" value="1"/>
</dbReference>
<feature type="domain" description="Putative nitroreductase TM1586" evidence="1">
    <location>
        <begin position="8"/>
        <end position="240"/>
    </location>
</feature>
<evidence type="ECO:0000259" key="1">
    <source>
        <dbReference type="Pfam" id="PF14512"/>
    </source>
</evidence>
<name>A0A1E5FZ74_9FIRM</name>
<accession>A0A1E5FZ74</accession>
<organism evidence="2 3">
    <name type="scientific">Desulfuribacillus alkaliarsenatis</name>
    <dbReference type="NCBI Taxonomy" id="766136"/>
    <lineage>
        <taxon>Bacteria</taxon>
        <taxon>Bacillati</taxon>
        <taxon>Bacillota</taxon>
        <taxon>Desulfuribacillia</taxon>
        <taxon>Desulfuribacillales</taxon>
        <taxon>Desulfuribacillaceae</taxon>
        <taxon>Desulfuribacillus</taxon>
    </lineage>
</organism>
<gene>
    <name evidence="2" type="ORF">BHF68_11450</name>
</gene>
<sequence length="265" mass="29712">MENPQAWYEAIQIRRSRRAFNGKPVEQAIIEELEDIYNNFNKQVTGARIVVVQENADEAFKGIIGSYGKIKGAPAYIAFVGDMDDTNVQEKVGYLGEAAILEATVKGLGTCWVAGFFRPTIVAKHTEIKENEKVLAITPIGYTEQVKTTEEKLMSDMAGSHKRKPLEELYTGLPKQQWSSWVEPALEAARIAPSAVNRQPWRFLVKEQAVTVLLDREFNLYRISKRLDCGIAMLHLEVAALVKGITGGWTLLEDPEIAKFEVSKQ</sequence>
<dbReference type="Proteomes" id="UP000094296">
    <property type="component" value="Unassembled WGS sequence"/>
</dbReference>
<dbReference type="Gene3D" id="3.40.109.10">
    <property type="entry name" value="NADH Oxidase"/>
    <property type="match status" value="1"/>
</dbReference>
<dbReference type="PANTHER" id="PTHR23026">
    <property type="entry name" value="NADPH NITROREDUCTASE"/>
    <property type="match status" value="1"/>
</dbReference>
<evidence type="ECO:0000313" key="3">
    <source>
        <dbReference type="Proteomes" id="UP000094296"/>
    </source>
</evidence>
<reference evidence="2 3" key="1">
    <citation type="submission" date="2016-09" db="EMBL/GenBank/DDBJ databases">
        <title>Draft genome sequence for the type strain of Desulfuribacillus alkaliarsenatis AHT28, an obligately anaerobic, sulfidogenic bacterium isolated from Russian soda lake sediments.</title>
        <authorList>
            <person name="Abin C.A."/>
            <person name="Hollibaugh J.T."/>
        </authorList>
    </citation>
    <scope>NUCLEOTIDE SEQUENCE [LARGE SCALE GENOMIC DNA]</scope>
    <source>
        <strain evidence="2 3">AHT28</strain>
    </source>
</reference>
<evidence type="ECO:0000313" key="2">
    <source>
        <dbReference type="EMBL" id="OEF95801.1"/>
    </source>
</evidence>